<feature type="domain" description="KIB1-4 beta-propeller" evidence="3">
    <location>
        <begin position="93"/>
        <end position="347"/>
    </location>
</feature>
<evidence type="ECO:0000259" key="2">
    <source>
        <dbReference type="Pfam" id="PF00646"/>
    </source>
</evidence>
<dbReference type="InterPro" id="IPR001810">
    <property type="entry name" value="F-box_dom"/>
</dbReference>
<dbReference type="AlphaFoldDB" id="A0A8S9NK55"/>
<dbReference type="Pfam" id="PF00646">
    <property type="entry name" value="F-box"/>
    <property type="match status" value="1"/>
</dbReference>
<feature type="domain" description="F-box" evidence="2">
    <location>
        <begin position="28"/>
        <end position="65"/>
    </location>
</feature>
<name>A0A8S9NK55_BRACR</name>
<accession>A0A8S9NK55</accession>
<dbReference type="SUPFAM" id="SSF81383">
    <property type="entry name" value="F-box domain"/>
    <property type="match status" value="1"/>
</dbReference>
<protein>
    <recommendedName>
        <fullName evidence="6">F-box domain-containing protein</fullName>
    </recommendedName>
</protein>
<organism evidence="4 5">
    <name type="scientific">Brassica cretica</name>
    <name type="common">Mustard</name>
    <dbReference type="NCBI Taxonomy" id="69181"/>
    <lineage>
        <taxon>Eukaryota</taxon>
        <taxon>Viridiplantae</taxon>
        <taxon>Streptophyta</taxon>
        <taxon>Embryophyta</taxon>
        <taxon>Tracheophyta</taxon>
        <taxon>Spermatophyta</taxon>
        <taxon>Magnoliopsida</taxon>
        <taxon>eudicotyledons</taxon>
        <taxon>Gunneridae</taxon>
        <taxon>Pentapetalae</taxon>
        <taxon>rosids</taxon>
        <taxon>malvids</taxon>
        <taxon>Brassicales</taxon>
        <taxon>Brassicaceae</taxon>
        <taxon>Brassiceae</taxon>
        <taxon>Brassica</taxon>
    </lineage>
</organism>
<dbReference type="InterPro" id="IPR005174">
    <property type="entry name" value="KIB1-4_b-propeller"/>
</dbReference>
<evidence type="ECO:0000259" key="3">
    <source>
        <dbReference type="Pfam" id="PF03478"/>
    </source>
</evidence>
<reference evidence="4" key="1">
    <citation type="submission" date="2019-12" db="EMBL/GenBank/DDBJ databases">
        <title>Genome sequencing and annotation of Brassica cretica.</title>
        <authorList>
            <person name="Studholme D.J."/>
            <person name="Sarris P."/>
        </authorList>
    </citation>
    <scope>NUCLEOTIDE SEQUENCE</scope>
    <source>
        <strain evidence="4">PFS-109/04</strain>
        <tissue evidence="4">Leaf</tissue>
    </source>
</reference>
<dbReference type="EMBL" id="QGKX02001621">
    <property type="protein sequence ID" value="KAF3505090.1"/>
    <property type="molecule type" value="Genomic_DNA"/>
</dbReference>
<dbReference type="Pfam" id="PF03478">
    <property type="entry name" value="Beta-prop_KIB1-4"/>
    <property type="match status" value="1"/>
</dbReference>
<dbReference type="Proteomes" id="UP000712600">
    <property type="component" value="Unassembled WGS sequence"/>
</dbReference>
<evidence type="ECO:0000313" key="5">
    <source>
        <dbReference type="Proteomes" id="UP000712600"/>
    </source>
</evidence>
<evidence type="ECO:0008006" key="6">
    <source>
        <dbReference type="Google" id="ProtNLM"/>
    </source>
</evidence>
<feature type="compositionally biased region" description="Polar residues" evidence="1">
    <location>
        <begin position="1"/>
        <end position="11"/>
    </location>
</feature>
<evidence type="ECO:0000256" key="1">
    <source>
        <dbReference type="SAM" id="MobiDB-lite"/>
    </source>
</evidence>
<dbReference type="Gene3D" id="1.20.1280.50">
    <property type="match status" value="1"/>
</dbReference>
<sequence length="402" mass="47040">MASHSTSSTTVPRKRSKTQSEVAVNPSFDDLPSSLLEVIMSQLVLKDNICASASCKTWREAAVSIRVVEKHPWFFCFPKRGTSFELLDPLHWKSYTLNLPELADSTLCYSRDGWLLMRRSVSKDMFFFNPFSRELALCHRYILMKKIKREGYVTNCRNLQVFFMLLLLVQASSVLFSKVPGISRSSDTMLQTAENCRITISTCHPGATEWITQESEFYSGFLWYDMQHCKLFYLHNRFYFFHCFNQGGGSLHSFHTSSRTWDFHFAYVSSEHQLNYYQKASFLAEKNGELFLMLTSGNEKPLIYKLVSFNWVKISLAELDGFTFFVSFYNSELRNNLPWMRNNIYFSRFGYNRKSCVSYSLDESMYSPCKEWHSWLQLCPRQSIWIVPPENVLDYLGELNKN</sequence>
<dbReference type="PANTHER" id="PTHR33127:SF30">
    <property type="entry name" value="F-BOX DOMAIN-CONTAINING PROTEIN"/>
    <property type="match status" value="1"/>
</dbReference>
<dbReference type="InterPro" id="IPR036047">
    <property type="entry name" value="F-box-like_dom_sf"/>
</dbReference>
<comment type="caution">
    <text evidence="4">The sequence shown here is derived from an EMBL/GenBank/DDBJ whole genome shotgun (WGS) entry which is preliminary data.</text>
</comment>
<gene>
    <name evidence="4" type="ORF">F2Q69_00040397</name>
</gene>
<evidence type="ECO:0000313" key="4">
    <source>
        <dbReference type="EMBL" id="KAF3505090.1"/>
    </source>
</evidence>
<dbReference type="PANTHER" id="PTHR33127">
    <property type="entry name" value="TRANSMEMBRANE PROTEIN"/>
    <property type="match status" value="1"/>
</dbReference>
<proteinExistence type="predicted"/>
<feature type="region of interest" description="Disordered" evidence="1">
    <location>
        <begin position="1"/>
        <end position="23"/>
    </location>
</feature>